<dbReference type="RefSeq" id="WP_145876977.1">
    <property type="nucleotide sequence ID" value="NZ_CP046904.1"/>
</dbReference>
<keyword evidence="5" id="KW-1185">Reference proteome</keyword>
<dbReference type="Pfam" id="PF01063">
    <property type="entry name" value="Aminotran_4"/>
    <property type="match status" value="1"/>
</dbReference>
<evidence type="ECO:0000313" key="3">
    <source>
        <dbReference type="EMBL" id="TWI45915.1"/>
    </source>
</evidence>
<reference evidence="3 4" key="1">
    <citation type="journal article" date="2015" name="Stand. Genomic Sci.">
        <title>Genomic Encyclopedia of Bacterial and Archaeal Type Strains, Phase III: the genomes of soil and plant-associated and newly described type strains.</title>
        <authorList>
            <person name="Whitman W.B."/>
            <person name="Woyke T."/>
            <person name="Klenk H.P."/>
            <person name="Zhou Y."/>
            <person name="Lilburn T.G."/>
            <person name="Beck B.J."/>
            <person name="De Vos P."/>
            <person name="Vandamme P."/>
            <person name="Eisen J.A."/>
            <person name="Garrity G."/>
            <person name="Hugenholtz P."/>
            <person name="Kyrpides N.C."/>
        </authorList>
    </citation>
    <scope>NUCLEOTIDE SEQUENCE [LARGE SCALE GENOMIC DNA]</scope>
    <source>
        <strain evidence="3 4">CGMCC 1.10685</strain>
    </source>
</reference>
<dbReference type="AlphaFoldDB" id="A0A562PN82"/>
<dbReference type="Pfam" id="PF00425">
    <property type="entry name" value="Chorismate_bind"/>
    <property type="match status" value="1"/>
</dbReference>
<gene>
    <name evidence="2" type="primary">pabB</name>
    <name evidence="2" type="ORF">GO485_16365</name>
    <name evidence="3" type="ORF">IP92_03345</name>
</gene>
<dbReference type="SUPFAM" id="SSF56752">
    <property type="entry name" value="D-aminoacid aminotransferase-like PLP-dependent enzymes"/>
    <property type="match status" value="1"/>
</dbReference>
<dbReference type="NCBIfam" id="TIGR00553">
    <property type="entry name" value="pabB"/>
    <property type="match status" value="1"/>
</dbReference>
<dbReference type="GO" id="GO:0009396">
    <property type="term" value="P:folic acid-containing compound biosynthetic process"/>
    <property type="evidence" value="ECO:0007669"/>
    <property type="project" value="InterPro"/>
</dbReference>
<dbReference type="EMBL" id="VLKW01000006">
    <property type="protein sequence ID" value="TWI45915.1"/>
    <property type="molecule type" value="Genomic_DNA"/>
</dbReference>
<dbReference type="InterPro" id="IPR043131">
    <property type="entry name" value="BCAT-like_N"/>
</dbReference>
<dbReference type="InterPro" id="IPR019999">
    <property type="entry name" value="Anth_synth_I-like"/>
</dbReference>
<dbReference type="Gene3D" id="3.60.120.10">
    <property type="entry name" value="Anthranilate synthase"/>
    <property type="match status" value="1"/>
</dbReference>
<sequence>MSDCFALFDDATGVPGRSRLLTGHVRTLTCTDFAAWPALLDELQAALAQGLHAAVLCSYELGHHLVGIAPRDGTTPLAQVLLFAQCDHPDGEEVARWIAARAGDDVAGLAGLHANIDEATFTAALGRIRDYIAAGDTYQVNYTYRLRFDAFGSPFALYQRLRARQPVPYGALVMLDDGSAVLSLSPELFVRHEAGTLTAQPMKGTAPATDAAEDNARRAAALAADPKNRAENLMIVDLLRNDIGRIAATGTVQVPALFDVRRYSGVLQMTSTVQAALRPAATLKDVFDALYPCGSITGAPKRRTMEIIAELEPDPRGLYTGAVGWFAPPPAGRTLGDFCLNVPIRTLALRPAEHGVRRGEMGVGAGIVYDSVAADEYAECALKARFLTGLSNDFELFETMYATRAQGARHVDLHLARLAASARYFGFAWDEAAARAYLTLACNGLPDDVPHRLRLALNQAGAFAVQTAALMPLNQPVRVLLASEPTRSDDLFLRHKTTLRSRYDAAWKAAEAQGAFDQLFFNERGELTEGGRSSVFIRLDGRWLTPALSCGLLPGVMRAVVLDAWGATEAVTTRAMLERAEEIVVCNALRGALRAELLQP</sequence>
<dbReference type="OrthoDB" id="9803598at2"/>
<evidence type="ECO:0000313" key="4">
    <source>
        <dbReference type="Proteomes" id="UP000315112"/>
    </source>
</evidence>
<dbReference type="InterPro" id="IPR015890">
    <property type="entry name" value="Chorismate_C"/>
</dbReference>
<evidence type="ECO:0000259" key="1">
    <source>
        <dbReference type="Pfam" id="PF00425"/>
    </source>
</evidence>
<reference evidence="3" key="2">
    <citation type="submission" date="2019-07" db="EMBL/GenBank/DDBJ databases">
        <authorList>
            <person name="Whitman W."/>
            <person name="Huntemann M."/>
            <person name="Clum A."/>
            <person name="Pillay M."/>
            <person name="Palaniappan K."/>
            <person name="Varghese N."/>
            <person name="Mikhailova N."/>
            <person name="Stamatis D."/>
            <person name="Reddy T."/>
            <person name="Daum C."/>
            <person name="Shapiro N."/>
            <person name="Ivanova N."/>
            <person name="Kyrpides N."/>
            <person name="Woyke T."/>
        </authorList>
    </citation>
    <scope>NUCLEOTIDE SEQUENCE</scope>
    <source>
        <strain evidence="3">CGMCC 1.10685</strain>
    </source>
</reference>
<dbReference type="InterPro" id="IPR036038">
    <property type="entry name" value="Aminotransferase-like"/>
</dbReference>
<feature type="domain" description="Chorismate-utilising enzyme C-terminal" evidence="1">
    <location>
        <begin position="118"/>
        <end position="383"/>
    </location>
</feature>
<dbReference type="InterPro" id="IPR005801">
    <property type="entry name" value="ADC_synthase"/>
</dbReference>
<proteinExistence type="predicted"/>
<dbReference type="SUPFAM" id="SSF56322">
    <property type="entry name" value="ADC synthase"/>
    <property type="match status" value="1"/>
</dbReference>
<name>A0A562PN82_9BURK</name>
<dbReference type="Gene3D" id="3.30.470.10">
    <property type="match status" value="1"/>
</dbReference>
<evidence type="ECO:0000313" key="2">
    <source>
        <dbReference type="EMBL" id="QGZ40474.1"/>
    </source>
</evidence>
<dbReference type="GO" id="GO:0000162">
    <property type="term" value="P:L-tryptophan biosynthetic process"/>
    <property type="evidence" value="ECO:0007669"/>
    <property type="project" value="TreeGrafter"/>
</dbReference>
<keyword evidence="3" id="KW-0456">Lyase</keyword>
<dbReference type="GO" id="GO:0046820">
    <property type="term" value="F:4-amino-4-deoxychorismate synthase activity"/>
    <property type="evidence" value="ECO:0007669"/>
    <property type="project" value="UniProtKB-EC"/>
</dbReference>
<dbReference type="PANTHER" id="PTHR11236">
    <property type="entry name" value="AMINOBENZOATE/ANTHRANILATE SYNTHASE"/>
    <property type="match status" value="1"/>
</dbReference>
<organism evidence="3 4">
    <name type="scientific">Pseudoduganella flava</name>
    <dbReference type="NCBI Taxonomy" id="871742"/>
    <lineage>
        <taxon>Bacteria</taxon>
        <taxon>Pseudomonadati</taxon>
        <taxon>Pseudomonadota</taxon>
        <taxon>Betaproteobacteria</taxon>
        <taxon>Burkholderiales</taxon>
        <taxon>Oxalobacteraceae</taxon>
        <taxon>Telluria group</taxon>
        <taxon>Pseudoduganella</taxon>
    </lineage>
</organism>
<dbReference type="EC" id="2.6.1.85" evidence="2"/>
<protein>
    <submittedName>
        <fullName evidence="2">Aminodeoxychorismate synthase component I</fullName>
        <ecNumber evidence="2">2.6.1.85</ecNumber>
    </submittedName>
    <submittedName>
        <fullName evidence="3">Para-aminobenzoate synthetase/4-amino-4-deoxychorismate lyase</fullName>
    </submittedName>
</protein>
<dbReference type="PANTHER" id="PTHR11236:SF50">
    <property type="entry name" value="AMINODEOXYCHORISMATE SYNTHASE COMPONENT 1"/>
    <property type="match status" value="1"/>
</dbReference>
<dbReference type="Proteomes" id="UP000315112">
    <property type="component" value="Unassembled WGS sequence"/>
</dbReference>
<dbReference type="Gene3D" id="3.20.10.10">
    <property type="entry name" value="D-amino Acid Aminotransferase, subunit A, domain 2"/>
    <property type="match status" value="1"/>
</dbReference>
<keyword evidence="2" id="KW-0032">Aminotransferase</keyword>
<dbReference type="EMBL" id="CP046904">
    <property type="protein sequence ID" value="QGZ40474.1"/>
    <property type="molecule type" value="Genomic_DNA"/>
</dbReference>
<accession>A0A562PN82</accession>
<dbReference type="Proteomes" id="UP000437862">
    <property type="component" value="Chromosome"/>
</dbReference>
<dbReference type="InterPro" id="IPR043132">
    <property type="entry name" value="BCAT-like_C"/>
</dbReference>
<dbReference type="InterPro" id="IPR005802">
    <property type="entry name" value="ADC_synth_comp_1"/>
</dbReference>
<dbReference type="InterPro" id="IPR001544">
    <property type="entry name" value="Aminotrans_IV"/>
</dbReference>
<dbReference type="GO" id="GO:0016829">
    <property type="term" value="F:lyase activity"/>
    <property type="evidence" value="ECO:0007669"/>
    <property type="project" value="UniProtKB-KW"/>
</dbReference>
<evidence type="ECO:0000313" key="5">
    <source>
        <dbReference type="Proteomes" id="UP000437862"/>
    </source>
</evidence>
<reference evidence="2 5" key="3">
    <citation type="submission" date="2019-12" db="EMBL/GenBank/DDBJ databases">
        <title>Draft Genome Sequences of Six Type Strains of the Genus Massilia.</title>
        <authorList>
            <person name="Miess H."/>
            <person name="Frediansyah A."/>
            <person name="Goeker M."/>
            <person name="Gross H."/>
        </authorList>
    </citation>
    <scope>NUCLEOTIDE SEQUENCE [LARGE SCALE GENOMIC DNA]</scope>
    <source>
        <strain evidence="2 5">DSM 26639</strain>
    </source>
</reference>
<dbReference type="PRINTS" id="PR00095">
    <property type="entry name" value="ANTSNTHASEI"/>
</dbReference>
<keyword evidence="2" id="KW-0808">Transferase</keyword>